<dbReference type="PANTHER" id="PTHR45613:SF9">
    <property type="entry name" value="MITOCHONDRIAL GROUP I INTRON SPLICING FACTOR CCM1"/>
    <property type="match status" value="1"/>
</dbReference>
<dbReference type="Gene3D" id="1.25.40.10">
    <property type="entry name" value="Tetratricopeptide repeat domain"/>
    <property type="match status" value="3"/>
</dbReference>
<evidence type="ECO:0000313" key="6">
    <source>
        <dbReference type="Proteomes" id="UP001140206"/>
    </source>
</evidence>
<evidence type="ECO:0000256" key="3">
    <source>
        <dbReference type="ARBA" id="ARBA00022946"/>
    </source>
</evidence>
<dbReference type="InterPro" id="IPR011990">
    <property type="entry name" value="TPR-like_helical_dom_sf"/>
</dbReference>
<evidence type="ECO:0000256" key="1">
    <source>
        <dbReference type="ARBA" id="ARBA00007626"/>
    </source>
</evidence>
<feature type="repeat" description="PPR" evidence="4">
    <location>
        <begin position="198"/>
        <end position="232"/>
    </location>
</feature>
<dbReference type="InterPro" id="IPR002885">
    <property type="entry name" value="PPR_rpt"/>
</dbReference>
<name>A0AAV8CLP3_9POAL</name>
<dbReference type="Pfam" id="PF12854">
    <property type="entry name" value="PPR_1"/>
    <property type="match status" value="1"/>
</dbReference>
<dbReference type="FunFam" id="1.25.40.10:FF:000294">
    <property type="entry name" value="Pentatricopeptide repeat-containing protein At1g09900"/>
    <property type="match status" value="1"/>
</dbReference>
<accession>A0AAV8CLP3</accession>
<evidence type="ECO:0000256" key="2">
    <source>
        <dbReference type="ARBA" id="ARBA00022737"/>
    </source>
</evidence>
<keyword evidence="3" id="KW-0809">Transit peptide</keyword>
<evidence type="ECO:0000256" key="4">
    <source>
        <dbReference type="PROSITE-ProRule" id="PRU00708"/>
    </source>
</evidence>
<feature type="repeat" description="PPR" evidence="4">
    <location>
        <begin position="233"/>
        <end position="267"/>
    </location>
</feature>
<dbReference type="PROSITE" id="PS51375">
    <property type="entry name" value="PPR"/>
    <property type="match status" value="6"/>
</dbReference>
<gene>
    <name evidence="5" type="ORF">LUZ62_090114</name>
</gene>
<protein>
    <submittedName>
        <fullName evidence="5">Pentatricopeptide repeat (PPR) superfamily protein</fullName>
    </submittedName>
</protein>
<feature type="repeat" description="PPR" evidence="4">
    <location>
        <begin position="343"/>
        <end position="377"/>
    </location>
</feature>
<dbReference type="Proteomes" id="UP001140206">
    <property type="component" value="Chromosome 5"/>
</dbReference>
<dbReference type="PANTHER" id="PTHR45613">
    <property type="entry name" value="PENTATRICOPEPTIDE REPEAT-CONTAINING PROTEIN"/>
    <property type="match status" value="1"/>
</dbReference>
<dbReference type="Pfam" id="PF01535">
    <property type="entry name" value="PPR"/>
    <property type="match status" value="2"/>
</dbReference>
<sequence>MMHPSLPPSAATKTTNRSSLLSLITTHILRLPTTSTPHSLSQSLKSSFPSLPSPLPTSLSHSILKHVSPHPSLALLFFHSLFHLSSPPPPISSESFHLALSLTAQVPSSTRDVPSLLSLGRRLGIPFSQRTLSTLIERHVASGKPDKAVRLFISVHRFHGLHQTLPCFNALLDALCKARHVEKAHSLLRALKSRFPPDVITYNTIADGYCRRKCTSKALDLLREMVETGIQPTKNTYNIILNGFFRAGQVRHGWEFFLQMKKRGKKDCKFEPDVVTYTTVVHGLGLNGKLDRAHQVFAEMTEKGCLPTVATYNALIQVTCKKGNVEDAVKMFDEMLIKSCEANVVTYTVLIKGLCHAGKMDHAIELFEKMKQAGPDPNVQIYNILIRHMLEEGEIEKALDLFNKMGDRGACLPNRDSYNIVISRMFVRKRPEDVLTAGKMMKEMVGRGYLPTRFMFNRVLNGLLLTGNQAFTNELLRLQEKHKRLRQVIRL</sequence>
<keyword evidence="2" id="KW-0677">Repeat</keyword>
<feature type="repeat" description="PPR" evidence="4">
    <location>
        <begin position="378"/>
        <end position="412"/>
    </location>
</feature>
<dbReference type="Pfam" id="PF13041">
    <property type="entry name" value="PPR_2"/>
    <property type="match status" value="3"/>
</dbReference>
<organism evidence="5 6">
    <name type="scientific">Rhynchospora pubera</name>
    <dbReference type="NCBI Taxonomy" id="906938"/>
    <lineage>
        <taxon>Eukaryota</taxon>
        <taxon>Viridiplantae</taxon>
        <taxon>Streptophyta</taxon>
        <taxon>Embryophyta</taxon>
        <taxon>Tracheophyta</taxon>
        <taxon>Spermatophyta</taxon>
        <taxon>Magnoliopsida</taxon>
        <taxon>Liliopsida</taxon>
        <taxon>Poales</taxon>
        <taxon>Cyperaceae</taxon>
        <taxon>Cyperoideae</taxon>
        <taxon>Rhynchosporeae</taxon>
        <taxon>Rhynchospora</taxon>
    </lineage>
</organism>
<proteinExistence type="inferred from homology"/>
<feature type="repeat" description="PPR" evidence="4">
    <location>
        <begin position="273"/>
        <end position="307"/>
    </location>
</feature>
<reference evidence="5" key="1">
    <citation type="submission" date="2022-08" db="EMBL/GenBank/DDBJ databases">
        <authorList>
            <person name="Marques A."/>
        </authorList>
    </citation>
    <scope>NUCLEOTIDE SEQUENCE</scope>
    <source>
        <strain evidence="5">RhyPub2mFocal</strain>
        <tissue evidence="5">Leaves</tissue>
    </source>
</reference>
<dbReference type="SUPFAM" id="SSF48452">
    <property type="entry name" value="TPR-like"/>
    <property type="match status" value="1"/>
</dbReference>
<dbReference type="NCBIfam" id="TIGR00756">
    <property type="entry name" value="PPR"/>
    <property type="match status" value="7"/>
</dbReference>
<feature type="repeat" description="PPR" evidence="4">
    <location>
        <begin position="308"/>
        <end position="342"/>
    </location>
</feature>
<keyword evidence="6" id="KW-1185">Reference proteome</keyword>
<comment type="caution">
    <text evidence="5">The sequence shown here is derived from an EMBL/GenBank/DDBJ whole genome shotgun (WGS) entry which is preliminary data.</text>
</comment>
<dbReference type="AlphaFoldDB" id="A0AAV8CLP3"/>
<comment type="similarity">
    <text evidence="1">Belongs to the PPR family. P subfamily.</text>
</comment>
<dbReference type="EMBL" id="JAMFTS010000005">
    <property type="protein sequence ID" value="KAJ4755709.1"/>
    <property type="molecule type" value="Genomic_DNA"/>
</dbReference>
<evidence type="ECO:0000313" key="5">
    <source>
        <dbReference type="EMBL" id="KAJ4755709.1"/>
    </source>
</evidence>